<evidence type="ECO:0000313" key="2">
    <source>
        <dbReference type="Proteomes" id="UP001199296"/>
    </source>
</evidence>
<dbReference type="CDD" id="cd11532">
    <property type="entry name" value="NTP-PPase_COG4997"/>
    <property type="match status" value="1"/>
</dbReference>
<dbReference type="RefSeq" id="WP_229345682.1">
    <property type="nucleotide sequence ID" value="NZ_JAJFAT010000009.1"/>
</dbReference>
<proteinExistence type="predicted"/>
<evidence type="ECO:0000313" key="1">
    <source>
        <dbReference type="EMBL" id="MCC3145151.1"/>
    </source>
</evidence>
<dbReference type="EMBL" id="JAJFAT010000009">
    <property type="protein sequence ID" value="MCC3145151.1"/>
    <property type="molecule type" value="Genomic_DNA"/>
</dbReference>
<gene>
    <name evidence="1" type="ORF">LJ207_07420</name>
</gene>
<protein>
    <submittedName>
        <fullName evidence="1">Nucleoside triphosphate pyrophosphohydrolase</fullName>
    </submittedName>
</protein>
<comment type="caution">
    <text evidence="1">The sequence shown here is derived from an EMBL/GenBank/DDBJ whole genome shotgun (WGS) entry which is preliminary data.</text>
</comment>
<name>A0AAW4WY97_9FIRM</name>
<accession>A0AAW4WY97</accession>
<reference evidence="1 2" key="1">
    <citation type="submission" date="2021-10" db="EMBL/GenBank/DDBJ databases">
        <authorList>
            <person name="Grouzdev D.S."/>
            <person name="Pantiukh K.S."/>
            <person name="Krutkina M.S."/>
        </authorList>
    </citation>
    <scope>NUCLEOTIDE SEQUENCE [LARGE SCALE GENOMIC DNA]</scope>
    <source>
        <strain evidence="1 2">Z-7514</strain>
    </source>
</reference>
<keyword evidence="2" id="KW-1185">Reference proteome</keyword>
<dbReference type="InterPro" id="IPR038735">
    <property type="entry name" value="MSMEG_1276-like_NTP-PPase_dom"/>
</dbReference>
<dbReference type="Proteomes" id="UP001199296">
    <property type="component" value="Unassembled WGS sequence"/>
</dbReference>
<organism evidence="1 2">
    <name type="scientific">Halanaerobium polyolivorans</name>
    <dbReference type="NCBI Taxonomy" id="2886943"/>
    <lineage>
        <taxon>Bacteria</taxon>
        <taxon>Bacillati</taxon>
        <taxon>Bacillota</taxon>
        <taxon>Clostridia</taxon>
        <taxon>Halanaerobiales</taxon>
        <taxon>Halanaerobiaceae</taxon>
        <taxon>Halanaerobium</taxon>
    </lineage>
</organism>
<dbReference type="AlphaFoldDB" id="A0AAW4WY97"/>
<sequence>MTKEINYNKLIRDKIPELIETAGKKYELHKADDKEYLQSLLAKVKEELQEFEEQPSLEEMADIFEVLTALIAYFDFDEEKIREYQEKKRKERGAFKKRLILDKVIE</sequence>
<dbReference type="SUPFAM" id="SSF101386">
    <property type="entry name" value="all-alpha NTP pyrophosphatases"/>
    <property type="match status" value="1"/>
</dbReference>